<name>Q7NP23_GLOVI</name>
<dbReference type="AlphaFoldDB" id="Q7NP23"/>
<dbReference type="EnsemblBacteria" id="BAC88176">
    <property type="protein sequence ID" value="BAC88176"/>
    <property type="gene ID" value="BAC88176"/>
</dbReference>
<protein>
    <submittedName>
        <fullName evidence="2">Gsl0235 protein</fullName>
    </submittedName>
</protein>
<dbReference type="HOGENOM" id="CLU_3184229_0_0_3"/>
<accession>Q7NP23</accession>
<dbReference type="InterPro" id="IPR025587">
    <property type="entry name" value="DUF4351"/>
</dbReference>
<dbReference type="InParanoid" id="Q7NP23"/>
<dbReference type="EMBL" id="BA000045">
    <property type="protein sequence ID" value="BAC88176.1"/>
    <property type="molecule type" value="Genomic_DNA"/>
</dbReference>
<sequence>MRESVIYQRILREGEIDGMQKLLLRLLTHRFGQISSEVINQTEAIF</sequence>
<dbReference type="KEGG" id="gvi:gsl0235"/>
<gene>
    <name evidence="2" type="ordered locus">gsl0235</name>
</gene>
<dbReference type="RefSeq" id="WP_011140239.1">
    <property type="nucleotide sequence ID" value="NC_005125.1"/>
</dbReference>
<dbReference type="Pfam" id="PF14261">
    <property type="entry name" value="DUF4351"/>
    <property type="match status" value="1"/>
</dbReference>
<proteinExistence type="predicted"/>
<evidence type="ECO:0000259" key="1">
    <source>
        <dbReference type="Pfam" id="PF14261"/>
    </source>
</evidence>
<reference evidence="2 3" key="2">
    <citation type="journal article" date="2003" name="DNA Res.">
        <title>Complete genome structure of Gloeobacter violaceus PCC 7421, a cyanobacterium that lacks thylakoids (supplement).</title>
        <authorList>
            <person name="Nakamura Y."/>
            <person name="Kaneko T."/>
            <person name="Sato S."/>
            <person name="Mimuro M."/>
            <person name="Miyashita H."/>
            <person name="Tsuchiya T."/>
            <person name="Sasamoto S."/>
            <person name="Watanabe A."/>
            <person name="Kawashima K."/>
            <person name="Kishida Y."/>
            <person name="Kiyokawa C."/>
            <person name="Kohara M."/>
            <person name="Matsumoto M."/>
            <person name="Matsuno A."/>
            <person name="Nakazaki N."/>
            <person name="Shimpo S."/>
            <person name="Takeuchi C."/>
            <person name="Yamada M."/>
            <person name="Tabata S."/>
        </authorList>
    </citation>
    <scope>NUCLEOTIDE SEQUENCE [LARGE SCALE GENOMIC DNA]</scope>
    <source>
        <strain evidence="3">ATCC 29082 / PCC 7421</strain>
    </source>
</reference>
<organism evidence="2 3">
    <name type="scientific">Gloeobacter violaceus (strain ATCC 29082 / PCC 7421)</name>
    <dbReference type="NCBI Taxonomy" id="251221"/>
    <lineage>
        <taxon>Bacteria</taxon>
        <taxon>Bacillati</taxon>
        <taxon>Cyanobacteriota</taxon>
        <taxon>Cyanophyceae</taxon>
        <taxon>Gloeobacterales</taxon>
        <taxon>Gloeobacteraceae</taxon>
        <taxon>Gloeobacter</taxon>
    </lineage>
</organism>
<feature type="domain" description="DUF4351" evidence="1">
    <location>
        <begin position="13"/>
        <end position="41"/>
    </location>
</feature>
<dbReference type="Proteomes" id="UP000000557">
    <property type="component" value="Chromosome"/>
</dbReference>
<evidence type="ECO:0000313" key="3">
    <source>
        <dbReference type="Proteomes" id="UP000000557"/>
    </source>
</evidence>
<dbReference type="OrthoDB" id="425116at2"/>
<evidence type="ECO:0000313" key="2">
    <source>
        <dbReference type="EMBL" id="BAC88176.1"/>
    </source>
</evidence>
<dbReference type="STRING" id="251221.gene:10757707"/>
<reference evidence="2 3" key="1">
    <citation type="journal article" date="2003" name="DNA Res.">
        <title>Complete genome structure of Gloeobacter violaceus PCC 7421, a cyanobacterium that lacks thylakoids.</title>
        <authorList>
            <person name="Nakamura Y."/>
            <person name="Kaneko T."/>
            <person name="Sato S."/>
            <person name="Mimuro M."/>
            <person name="Miyashita H."/>
            <person name="Tsuchiya T."/>
            <person name="Sasamoto S."/>
            <person name="Watanabe A."/>
            <person name="Kawashima K."/>
            <person name="Kishida Y."/>
            <person name="Kiyokawa C."/>
            <person name="Kohara M."/>
            <person name="Matsumoto M."/>
            <person name="Matsuno A."/>
            <person name="Nakazaki N."/>
            <person name="Shimpo S."/>
            <person name="Takeuchi C."/>
            <person name="Yamada M."/>
            <person name="Tabata S."/>
        </authorList>
    </citation>
    <scope>NUCLEOTIDE SEQUENCE [LARGE SCALE GENOMIC DNA]</scope>
    <source>
        <strain evidence="3">ATCC 29082 / PCC 7421</strain>
    </source>
</reference>
<keyword evidence="3" id="KW-1185">Reference proteome</keyword>